<dbReference type="AlphaFoldDB" id="A0A3P7JF37"/>
<proteinExistence type="predicted"/>
<dbReference type="EMBL" id="UYYB01128517">
    <property type="protein sequence ID" value="VDM84220.1"/>
    <property type="molecule type" value="Genomic_DNA"/>
</dbReference>
<dbReference type="Proteomes" id="UP000270094">
    <property type="component" value="Unassembled WGS sequence"/>
</dbReference>
<organism evidence="1 2">
    <name type="scientific">Strongylus vulgaris</name>
    <name type="common">Blood worm</name>
    <dbReference type="NCBI Taxonomy" id="40348"/>
    <lineage>
        <taxon>Eukaryota</taxon>
        <taxon>Metazoa</taxon>
        <taxon>Ecdysozoa</taxon>
        <taxon>Nematoda</taxon>
        <taxon>Chromadorea</taxon>
        <taxon>Rhabditida</taxon>
        <taxon>Rhabditina</taxon>
        <taxon>Rhabditomorpha</taxon>
        <taxon>Strongyloidea</taxon>
        <taxon>Strongylidae</taxon>
        <taxon>Strongylus</taxon>
    </lineage>
</organism>
<keyword evidence="2" id="KW-1185">Reference proteome</keyword>
<gene>
    <name evidence="1" type="ORF">SVUK_LOCUS19218</name>
</gene>
<reference evidence="1 2" key="1">
    <citation type="submission" date="2018-11" db="EMBL/GenBank/DDBJ databases">
        <authorList>
            <consortium name="Pathogen Informatics"/>
        </authorList>
    </citation>
    <scope>NUCLEOTIDE SEQUENCE [LARGE SCALE GENOMIC DNA]</scope>
</reference>
<accession>A0A3P7JF37</accession>
<protein>
    <submittedName>
        <fullName evidence="1">Uncharacterized protein</fullName>
    </submittedName>
</protein>
<evidence type="ECO:0000313" key="2">
    <source>
        <dbReference type="Proteomes" id="UP000270094"/>
    </source>
</evidence>
<evidence type="ECO:0000313" key="1">
    <source>
        <dbReference type="EMBL" id="VDM84220.1"/>
    </source>
</evidence>
<sequence>MTLKADSFHRKIYRDDLKKQLLYWKISPGRFQHCHYSQPTNSLKIYLHLLFRISLFHVILALPNITNPQLILSNGVTN</sequence>
<name>A0A3P7JF37_STRVU</name>